<name>A0A9E7N4K8_9CAUD</name>
<evidence type="ECO:0000313" key="1">
    <source>
        <dbReference type="EMBL" id="UTC28392.1"/>
    </source>
</evidence>
<sequence>MTEFRFPGARKYGDPISTYVDPEELENAIEQHGNIVVGRQVARRKAALRIIEQKAQDPRVDRDLLAILHFLVTQ</sequence>
<proteinExistence type="predicted"/>
<reference evidence="1" key="1">
    <citation type="submission" date="2022-04" db="EMBL/GenBank/DDBJ databases">
        <authorList>
            <person name="Friedrich I."/>
            <person name="Schneider D."/>
            <person name="Poehlein A."/>
            <person name="Hertel R."/>
            <person name="Daniel R."/>
        </authorList>
    </citation>
    <scope>NUCLEOTIDE SEQUENCE</scope>
</reference>
<dbReference type="Proteomes" id="UP001055634">
    <property type="component" value="Segment"/>
</dbReference>
<protein>
    <submittedName>
        <fullName evidence="1">Uncharacterized protein</fullName>
    </submittedName>
</protein>
<evidence type="ECO:0000313" key="2">
    <source>
        <dbReference type="Proteomes" id="UP001055634"/>
    </source>
</evidence>
<gene>
    <name evidence="1" type="ORF">GURKE_03720</name>
</gene>
<keyword evidence="2" id="KW-1185">Reference proteome</keyword>
<accession>A0A9E7N4K8</accession>
<organism evidence="1 2">
    <name type="scientific">Brevundimonas phage vB_BpoS-Gurke</name>
    <dbReference type="NCBI Taxonomy" id="2948599"/>
    <lineage>
        <taxon>Viruses</taxon>
        <taxon>Duplodnaviria</taxon>
        <taxon>Heunggongvirae</taxon>
        <taxon>Uroviricota</taxon>
        <taxon>Caudoviricetes</taxon>
        <taxon>Jeanschmidtviridae</taxon>
        <taxon>Kikimoravirus</taxon>
        <taxon>Kikimoravirus gurke</taxon>
    </lineage>
</organism>
<dbReference type="EMBL" id="ON529850">
    <property type="protein sequence ID" value="UTC28392.1"/>
    <property type="molecule type" value="Genomic_DNA"/>
</dbReference>